<gene>
    <name evidence="1" type="ORF">MPL3356_80071</name>
</gene>
<name>A0A090EIA9_MESPL</name>
<dbReference type="AlphaFoldDB" id="A0A090EIA9"/>
<protein>
    <submittedName>
        <fullName evidence="1">Uncharacterized protein</fullName>
    </submittedName>
</protein>
<accession>A0A090EIA9</accession>
<organism evidence="1 2">
    <name type="scientific">Mesorhizobium plurifarium</name>
    <dbReference type="NCBI Taxonomy" id="69974"/>
    <lineage>
        <taxon>Bacteria</taxon>
        <taxon>Pseudomonadati</taxon>
        <taxon>Pseudomonadota</taxon>
        <taxon>Alphaproteobacteria</taxon>
        <taxon>Hyphomicrobiales</taxon>
        <taxon>Phyllobacteriaceae</taxon>
        <taxon>Mesorhizobium</taxon>
    </lineage>
</organism>
<evidence type="ECO:0000313" key="1">
    <source>
        <dbReference type="EMBL" id="CDX28151.1"/>
    </source>
</evidence>
<evidence type="ECO:0000313" key="2">
    <source>
        <dbReference type="Proteomes" id="UP000045285"/>
    </source>
</evidence>
<dbReference type="Proteomes" id="UP000045285">
    <property type="component" value="Unassembled WGS sequence"/>
</dbReference>
<proteinExistence type="predicted"/>
<reference evidence="2" key="1">
    <citation type="submission" date="2014-08" db="EMBL/GenBank/DDBJ databases">
        <authorList>
            <person name="Moulin L."/>
        </authorList>
    </citation>
    <scope>NUCLEOTIDE SEQUENCE [LARGE SCALE GENOMIC DNA]</scope>
</reference>
<keyword evidence="2" id="KW-1185">Reference proteome</keyword>
<dbReference type="EMBL" id="CCMZ01000075">
    <property type="protein sequence ID" value="CDX28151.1"/>
    <property type="molecule type" value="Genomic_DNA"/>
</dbReference>
<sequence>MPPVVVASAGGLLLQAGHEPGIDIDAEARALGLGLVSVRLFDRAGRGAIQNHIGIGPNAGCRSMLGRLMRTGKSGARESQHGGEGEEGLLHLPSPVSYMYDTTYTYG</sequence>